<accession>A0A0M3JQL2</accession>
<dbReference type="EMBL" id="UYRR01030635">
    <property type="protein sequence ID" value="VDK41366.1"/>
    <property type="molecule type" value="Genomic_DNA"/>
</dbReference>
<keyword evidence="2" id="KW-1185">Reference proteome</keyword>
<reference evidence="1 2" key="2">
    <citation type="submission" date="2018-11" db="EMBL/GenBank/DDBJ databases">
        <authorList>
            <consortium name="Pathogen Informatics"/>
        </authorList>
    </citation>
    <scope>NUCLEOTIDE SEQUENCE [LARGE SCALE GENOMIC DNA]</scope>
</reference>
<gene>
    <name evidence="1" type="ORF">ASIM_LOCUS9694</name>
</gene>
<organism evidence="3">
    <name type="scientific">Anisakis simplex</name>
    <name type="common">Herring worm</name>
    <dbReference type="NCBI Taxonomy" id="6269"/>
    <lineage>
        <taxon>Eukaryota</taxon>
        <taxon>Metazoa</taxon>
        <taxon>Ecdysozoa</taxon>
        <taxon>Nematoda</taxon>
        <taxon>Chromadorea</taxon>
        <taxon>Rhabditida</taxon>
        <taxon>Spirurina</taxon>
        <taxon>Ascaridomorpha</taxon>
        <taxon>Ascaridoidea</taxon>
        <taxon>Anisakidae</taxon>
        <taxon>Anisakis</taxon>
        <taxon>Anisakis simplex complex</taxon>
    </lineage>
</organism>
<dbReference type="WBParaSite" id="ASIM_0000996301-mRNA-1">
    <property type="protein sequence ID" value="ASIM_0000996301-mRNA-1"/>
    <property type="gene ID" value="ASIM_0000996301"/>
</dbReference>
<name>A0A0M3JQL2_ANISI</name>
<evidence type="ECO:0000313" key="1">
    <source>
        <dbReference type="EMBL" id="VDK41366.1"/>
    </source>
</evidence>
<reference evidence="3" key="1">
    <citation type="submission" date="2017-02" db="UniProtKB">
        <authorList>
            <consortium name="WormBaseParasite"/>
        </authorList>
    </citation>
    <scope>IDENTIFICATION</scope>
</reference>
<evidence type="ECO:0000313" key="2">
    <source>
        <dbReference type="Proteomes" id="UP000267096"/>
    </source>
</evidence>
<proteinExistence type="predicted"/>
<sequence length="91" mass="10307">MSIMSSVLETAMLQTTRKRSNTTGSYPGILDDYEFNSKIANQQQEQSQNTLKPLCETSPKSISIRDLRCGSSNYMLSESVEEEVPRVHYIL</sequence>
<dbReference type="AlphaFoldDB" id="A0A0M3JQL2"/>
<protein>
    <submittedName>
        <fullName evidence="1 3">Uncharacterized protein</fullName>
    </submittedName>
</protein>
<dbReference type="Proteomes" id="UP000267096">
    <property type="component" value="Unassembled WGS sequence"/>
</dbReference>
<evidence type="ECO:0000313" key="3">
    <source>
        <dbReference type="WBParaSite" id="ASIM_0000996301-mRNA-1"/>
    </source>
</evidence>